<dbReference type="PROSITE" id="PS50023">
    <property type="entry name" value="LIM_DOMAIN_2"/>
    <property type="match status" value="1"/>
</dbReference>
<organism evidence="7 8">
    <name type="scientific">Coemansia asiatica</name>
    <dbReference type="NCBI Taxonomy" id="1052880"/>
    <lineage>
        <taxon>Eukaryota</taxon>
        <taxon>Fungi</taxon>
        <taxon>Fungi incertae sedis</taxon>
        <taxon>Zoopagomycota</taxon>
        <taxon>Kickxellomycotina</taxon>
        <taxon>Kickxellomycetes</taxon>
        <taxon>Kickxellales</taxon>
        <taxon>Kickxellaceae</taxon>
        <taxon>Coemansia</taxon>
    </lineage>
</organism>
<dbReference type="PROSITE" id="PS00478">
    <property type="entry name" value="LIM_DOMAIN_1"/>
    <property type="match status" value="1"/>
</dbReference>
<dbReference type="CDD" id="cd08368">
    <property type="entry name" value="LIM"/>
    <property type="match status" value="2"/>
</dbReference>
<evidence type="ECO:0000256" key="5">
    <source>
        <dbReference type="SAM" id="MobiDB-lite"/>
    </source>
</evidence>
<evidence type="ECO:0000256" key="4">
    <source>
        <dbReference type="PROSITE-ProRule" id="PRU00125"/>
    </source>
</evidence>
<dbReference type="InterPro" id="IPR017351">
    <property type="entry name" value="PINCH-1-4-like"/>
</dbReference>
<dbReference type="SMART" id="SM00132">
    <property type="entry name" value="LIM"/>
    <property type="match status" value="2"/>
</dbReference>
<keyword evidence="2 4" id="KW-0862">Zinc</keyword>
<protein>
    <submittedName>
        <fullName evidence="7">Transforming growth factor beta-1-induced transcript 1 protein</fullName>
    </submittedName>
</protein>
<feature type="domain" description="LIM zinc-binding" evidence="6">
    <location>
        <begin position="297"/>
        <end position="357"/>
    </location>
</feature>
<feature type="compositionally biased region" description="Low complexity" evidence="5">
    <location>
        <begin position="1"/>
        <end position="21"/>
    </location>
</feature>
<keyword evidence="1 4" id="KW-0479">Metal-binding</keyword>
<evidence type="ECO:0000256" key="3">
    <source>
        <dbReference type="ARBA" id="ARBA00023038"/>
    </source>
</evidence>
<dbReference type="SUPFAM" id="SSF57716">
    <property type="entry name" value="Glucocorticoid receptor-like (DNA-binding domain)"/>
    <property type="match status" value="2"/>
</dbReference>
<reference evidence="7" key="1">
    <citation type="submission" date="2022-07" db="EMBL/GenBank/DDBJ databases">
        <title>Phylogenomic reconstructions and comparative analyses of Kickxellomycotina fungi.</title>
        <authorList>
            <person name="Reynolds N.K."/>
            <person name="Stajich J.E."/>
            <person name="Barry K."/>
            <person name="Grigoriev I.V."/>
            <person name="Crous P."/>
            <person name="Smith M.E."/>
        </authorList>
    </citation>
    <scope>NUCLEOTIDE SEQUENCE</scope>
    <source>
        <strain evidence="7">NBRC 105413</strain>
    </source>
</reference>
<feature type="region of interest" description="Disordered" evidence="5">
    <location>
        <begin position="403"/>
        <end position="431"/>
    </location>
</feature>
<proteinExistence type="predicted"/>
<evidence type="ECO:0000313" key="7">
    <source>
        <dbReference type="EMBL" id="KAJ1642686.1"/>
    </source>
</evidence>
<sequence>MSADPAQAQSIQQKQQQQQQADSLDDGQPLAEALRTGDREAIEAIVHRLTDQLETLKMESRLAGMPRLSDAVNPLARVADDSQARRRLSSIPGIAAHHAPLARESVDDLKMKNRRKRATMAPGLLGSEAPKVGLSCAYCGVSLDEGYEMATKASLSSEIGYCCSNCEHILSFAAEGDNSSSLNVATGTSTIGTGAGDTLGAAPGLLLQDGDGISLNAVTSNSDDLQGYFEPLAHQCEVCHAPLGDEYVNVLGRRFHVTHFTCEDCNIPLYALGGYLQDPDGASKFYCQRDYLQRFSPSCHACSVQITSGEMVVALGRTYHSDCFVCSICQSPFIGDVCYEHDSQPLCEWHWYIQNGLLCTECGGIIKNQCVLTRGKKYHQACAESKYGESAITFDEARRQLKTSGSGGASNSNSASKTGTATISSTTSAIA</sequence>
<accession>A0A9W8CHL8</accession>
<dbReference type="EMBL" id="JANBOH010000355">
    <property type="protein sequence ID" value="KAJ1642686.1"/>
    <property type="molecule type" value="Genomic_DNA"/>
</dbReference>
<dbReference type="PANTHER" id="PTHR24210:SF14">
    <property type="entry name" value="LIM ZINC-BINDING DOMAIN-CONTAINING PROTEIN"/>
    <property type="match status" value="1"/>
</dbReference>
<comment type="caution">
    <text evidence="7">The sequence shown here is derived from an EMBL/GenBank/DDBJ whole genome shotgun (WGS) entry which is preliminary data.</text>
</comment>
<keyword evidence="8" id="KW-1185">Reference proteome</keyword>
<evidence type="ECO:0000256" key="2">
    <source>
        <dbReference type="ARBA" id="ARBA00022833"/>
    </source>
</evidence>
<gene>
    <name evidence="7" type="primary">TGFB1I1</name>
    <name evidence="7" type="ORF">LPJ64_005486</name>
</gene>
<feature type="region of interest" description="Disordered" evidence="5">
    <location>
        <begin position="1"/>
        <end position="36"/>
    </location>
</feature>
<dbReference type="Pfam" id="PF00412">
    <property type="entry name" value="LIM"/>
    <property type="match status" value="2"/>
</dbReference>
<dbReference type="PANTHER" id="PTHR24210">
    <property type="entry name" value="LIM DOMAIN-CONTAINING PROTEIN"/>
    <property type="match status" value="1"/>
</dbReference>
<evidence type="ECO:0000256" key="1">
    <source>
        <dbReference type="ARBA" id="ARBA00022723"/>
    </source>
</evidence>
<evidence type="ECO:0000313" key="8">
    <source>
        <dbReference type="Proteomes" id="UP001145021"/>
    </source>
</evidence>
<evidence type="ECO:0000259" key="6">
    <source>
        <dbReference type="PROSITE" id="PS50023"/>
    </source>
</evidence>
<dbReference type="InterPro" id="IPR001781">
    <property type="entry name" value="Znf_LIM"/>
</dbReference>
<dbReference type="Proteomes" id="UP001145021">
    <property type="component" value="Unassembled WGS sequence"/>
</dbReference>
<keyword evidence="3 4" id="KW-0440">LIM domain</keyword>
<dbReference type="GO" id="GO:0046872">
    <property type="term" value="F:metal ion binding"/>
    <property type="evidence" value="ECO:0007669"/>
    <property type="project" value="UniProtKB-KW"/>
</dbReference>
<feature type="compositionally biased region" description="Low complexity" evidence="5">
    <location>
        <begin position="409"/>
        <end position="431"/>
    </location>
</feature>
<name>A0A9W8CHL8_9FUNG</name>
<dbReference type="AlphaFoldDB" id="A0A9W8CHL8"/>
<dbReference type="Gene3D" id="2.10.110.10">
    <property type="entry name" value="Cysteine Rich Protein"/>
    <property type="match status" value="2"/>
</dbReference>